<evidence type="ECO:0000313" key="2">
    <source>
        <dbReference type="EMBL" id="MDQ0648650.1"/>
    </source>
</evidence>
<name>A0AAW8F0Y0_9MICO</name>
<dbReference type="Proteomes" id="UP001244427">
    <property type="component" value="Unassembled WGS sequence"/>
</dbReference>
<dbReference type="EMBL" id="JAUSXV010000001">
    <property type="protein sequence ID" value="MDQ0648650.1"/>
    <property type="molecule type" value="Genomic_DNA"/>
</dbReference>
<reference evidence="2 3" key="1">
    <citation type="submission" date="2023-07" db="EMBL/GenBank/DDBJ databases">
        <title>Comparative genomics of wheat-associated soil bacteria to identify genetic determinants of phenazine resistance.</title>
        <authorList>
            <person name="Mouncey N."/>
        </authorList>
    </citation>
    <scope>NUCLEOTIDE SEQUENCE [LARGE SCALE GENOMIC DNA]</scope>
    <source>
        <strain evidence="2 3">W4I9-1</strain>
    </source>
</reference>
<evidence type="ECO:0008006" key="4">
    <source>
        <dbReference type="Google" id="ProtNLM"/>
    </source>
</evidence>
<dbReference type="AlphaFoldDB" id="A0AAW8F0Y0"/>
<accession>A0AAW8F0Y0</accession>
<evidence type="ECO:0000313" key="3">
    <source>
        <dbReference type="Proteomes" id="UP001244427"/>
    </source>
</evidence>
<proteinExistence type="predicted"/>
<sequence length="147" mass="15868">MKRFSTRLLVAVATLAAGVIALSGCTAGSTGSAATQYQNSESAYDQLVIVGDQVIYLTTSADHVVDMLKLTDAGDIDPEGEYVEDVGQLNEARDTVIWSDGDDDPIEITDDMIRLTDPNAGSDSAVYIRYDDERASTERERVIAEKS</sequence>
<dbReference type="PROSITE" id="PS51257">
    <property type="entry name" value="PROKAR_LIPOPROTEIN"/>
    <property type="match status" value="1"/>
</dbReference>
<comment type="caution">
    <text evidence="2">The sequence shown here is derived from an EMBL/GenBank/DDBJ whole genome shotgun (WGS) entry which is preliminary data.</text>
</comment>
<feature type="signal peptide" evidence="1">
    <location>
        <begin position="1"/>
        <end position="23"/>
    </location>
</feature>
<keyword evidence="1" id="KW-0732">Signal</keyword>
<feature type="chain" id="PRO_5043868956" description="Lipoprotein" evidence="1">
    <location>
        <begin position="24"/>
        <end position="147"/>
    </location>
</feature>
<protein>
    <recommendedName>
        <fullName evidence="4">Lipoprotein</fullName>
    </recommendedName>
</protein>
<gene>
    <name evidence="2" type="ORF">QFZ53_002846</name>
</gene>
<evidence type="ECO:0000256" key="1">
    <source>
        <dbReference type="SAM" id="SignalP"/>
    </source>
</evidence>
<organism evidence="2 3">
    <name type="scientific">Microbacterium natoriense</name>
    <dbReference type="NCBI Taxonomy" id="284570"/>
    <lineage>
        <taxon>Bacteria</taxon>
        <taxon>Bacillati</taxon>
        <taxon>Actinomycetota</taxon>
        <taxon>Actinomycetes</taxon>
        <taxon>Micrococcales</taxon>
        <taxon>Microbacteriaceae</taxon>
        <taxon>Microbacterium</taxon>
    </lineage>
</organism>
<keyword evidence="3" id="KW-1185">Reference proteome</keyword>